<evidence type="ECO:0000259" key="2">
    <source>
        <dbReference type="Pfam" id="PF00582"/>
    </source>
</evidence>
<dbReference type="PANTHER" id="PTHR31964:SF113">
    <property type="entry name" value="USPA DOMAIN-CONTAINING PROTEIN"/>
    <property type="match status" value="1"/>
</dbReference>
<dbReference type="Pfam" id="PF00582">
    <property type="entry name" value="Usp"/>
    <property type="match status" value="1"/>
</dbReference>
<dbReference type="PANTHER" id="PTHR31964">
    <property type="entry name" value="ADENINE NUCLEOTIDE ALPHA HYDROLASES-LIKE SUPERFAMILY PROTEIN"/>
    <property type="match status" value="1"/>
</dbReference>
<feature type="domain" description="UspA" evidence="2">
    <location>
        <begin position="11"/>
        <end position="151"/>
    </location>
</feature>
<evidence type="ECO:0000313" key="3">
    <source>
        <dbReference type="EMBL" id="RAV32224.1"/>
    </source>
</evidence>
<dbReference type="InterPro" id="IPR006015">
    <property type="entry name" value="Universal_stress_UspA"/>
</dbReference>
<dbReference type="CDD" id="cd00293">
    <property type="entry name" value="USP-like"/>
    <property type="match status" value="1"/>
</dbReference>
<dbReference type="EMBL" id="QHCV01000032">
    <property type="protein sequence ID" value="RAV32224.1"/>
    <property type="molecule type" value="Genomic_DNA"/>
</dbReference>
<dbReference type="Proteomes" id="UP000251577">
    <property type="component" value="Unassembled WGS sequence"/>
</dbReference>
<sequence>MPNTGQKSTGLIAFDGSAESRAAVVTAAGVLGVDEVFVLTAWEPLHNTHGSHGTRTAHGDHDEQQDPAYQEASATCADGVRLCTEHGLSAKPLLVECATAVWTAIVDSAEEVNADVIITGTRALRGWKSLVQTSVSDSIVKNAGRPVLIVPPVGEETAT</sequence>
<comment type="similarity">
    <text evidence="1">Belongs to the universal stress protein A family.</text>
</comment>
<dbReference type="AlphaFoldDB" id="A0A364V6J0"/>
<dbReference type="InterPro" id="IPR006016">
    <property type="entry name" value="UspA"/>
</dbReference>
<organism evidence="3 4">
    <name type="scientific">Corynebacterium heidelbergense</name>
    <dbReference type="NCBI Taxonomy" id="2055947"/>
    <lineage>
        <taxon>Bacteria</taxon>
        <taxon>Bacillati</taxon>
        <taxon>Actinomycetota</taxon>
        <taxon>Actinomycetes</taxon>
        <taxon>Mycobacteriales</taxon>
        <taxon>Corynebacteriaceae</taxon>
        <taxon>Corynebacterium</taxon>
    </lineage>
</organism>
<reference evidence="3 4" key="1">
    <citation type="journal article" date="2018" name="Syst. Appl. Microbiol.">
        <title>Corynebacterium heidelbergense sp. nov., isolated from the preen glands of Egyptian geese (Alopochen aegyptiacus).</title>
        <authorList>
            <person name="Braun M.S."/>
            <person name="Wang E."/>
            <person name="Zimmermann S."/>
            <person name="Wink M."/>
        </authorList>
    </citation>
    <scope>NUCLEOTIDE SEQUENCE [LARGE SCALE GENOMIC DNA]</scope>
    <source>
        <strain evidence="3 4">647</strain>
    </source>
</reference>
<gene>
    <name evidence="3" type="ORF">DLJ54_04305</name>
</gene>
<dbReference type="SUPFAM" id="SSF52402">
    <property type="entry name" value="Adenine nucleotide alpha hydrolases-like"/>
    <property type="match status" value="1"/>
</dbReference>
<protein>
    <submittedName>
        <fullName evidence="3">Universal stress protein</fullName>
    </submittedName>
</protein>
<evidence type="ECO:0000256" key="1">
    <source>
        <dbReference type="ARBA" id="ARBA00008791"/>
    </source>
</evidence>
<dbReference type="PRINTS" id="PR01438">
    <property type="entry name" value="UNVRSLSTRESS"/>
</dbReference>
<proteinExistence type="inferred from homology"/>
<dbReference type="InterPro" id="IPR014729">
    <property type="entry name" value="Rossmann-like_a/b/a_fold"/>
</dbReference>
<evidence type="ECO:0000313" key="4">
    <source>
        <dbReference type="Proteomes" id="UP000251577"/>
    </source>
</evidence>
<accession>A0A364V6J0</accession>
<dbReference type="Gene3D" id="3.40.50.620">
    <property type="entry name" value="HUPs"/>
    <property type="match status" value="1"/>
</dbReference>
<name>A0A364V6J0_9CORY</name>
<dbReference type="RefSeq" id="WP_113630587.1">
    <property type="nucleotide sequence ID" value="NZ_QHCV01000032.1"/>
</dbReference>
<comment type="caution">
    <text evidence="3">The sequence shown here is derived from an EMBL/GenBank/DDBJ whole genome shotgun (WGS) entry which is preliminary data.</text>
</comment>
<keyword evidence="4" id="KW-1185">Reference proteome</keyword>